<dbReference type="GO" id="GO:1901359">
    <property type="term" value="F:tungstate binding"/>
    <property type="evidence" value="ECO:0007669"/>
    <property type="project" value="UniProtKB-ARBA"/>
</dbReference>
<evidence type="ECO:0000256" key="1">
    <source>
        <dbReference type="ARBA" id="ARBA00009175"/>
    </source>
</evidence>
<organism evidence="8 9">
    <name type="scientific">Denitromonas iodatirespirans</name>
    <dbReference type="NCBI Taxonomy" id="2795389"/>
    <lineage>
        <taxon>Bacteria</taxon>
        <taxon>Pseudomonadati</taxon>
        <taxon>Pseudomonadota</taxon>
        <taxon>Betaproteobacteria</taxon>
        <taxon>Rhodocyclales</taxon>
        <taxon>Zoogloeaceae</taxon>
        <taxon>Denitromonas</taxon>
    </lineage>
</organism>
<comment type="similarity">
    <text evidence="1">Belongs to the bacterial solute-binding protein ModA family.</text>
</comment>
<comment type="caution">
    <text evidence="8">The sequence shown here is derived from an EMBL/GenBank/DDBJ whole genome shotgun (WGS) entry which is preliminary data.</text>
</comment>
<feature type="signal peptide" evidence="7">
    <location>
        <begin position="1"/>
        <end position="22"/>
    </location>
</feature>
<dbReference type="NCBIfam" id="TIGR01256">
    <property type="entry name" value="modA"/>
    <property type="match status" value="1"/>
</dbReference>
<comment type="subunit">
    <text evidence="5">The complex is composed of two ATP-binding proteins (ModC), two transmembrane proteins (ModB) and a solute-binding protein (ModA).</text>
</comment>
<dbReference type="PANTHER" id="PTHR30632:SF14">
    <property type="entry name" value="TUNGSTATE_MOLYBDATE_CHROMATE-BINDING PROTEIN MODA"/>
    <property type="match status" value="1"/>
</dbReference>
<dbReference type="PANTHER" id="PTHR30632">
    <property type="entry name" value="MOLYBDATE-BINDING PERIPLASMIC PROTEIN"/>
    <property type="match status" value="1"/>
</dbReference>
<feature type="chain" id="PRO_5036816469" evidence="7">
    <location>
        <begin position="23"/>
        <end position="250"/>
    </location>
</feature>
<evidence type="ECO:0000313" key="8">
    <source>
        <dbReference type="EMBL" id="MBT0963752.1"/>
    </source>
</evidence>
<accession>A0A944DGG5</accession>
<proteinExistence type="inferred from homology"/>
<dbReference type="EMBL" id="JAEKFT010000037">
    <property type="protein sequence ID" value="MBT0963752.1"/>
    <property type="molecule type" value="Genomic_DNA"/>
</dbReference>
<keyword evidence="2 6" id="KW-0500">Molybdenum</keyword>
<gene>
    <name evidence="8" type="primary">modA</name>
    <name evidence="8" type="ORF">I8J34_21435</name>
</gene>
<evidence type="ECO:0000313" key="9">
    <source>
        <dbReference type="Proteomes" id="UP000694660"/>
    </source>
</evidence>
<keyword evidence="9" id="KW-1185">Reference proteome</keyword>
<dbReference type="GO" id="GO:0046872">
    <property type="term" value="F:metal ion binding"/>
    <property type="evidence" value="ECO:0007669"/>
    <property type="project" value="UniProtKB-KW"/>
</dbReference>
<evidence type="ECO:0000256" key="6">
    <source>
        <dbReference type="PIRSR" id="PIRSR004846-1"/>
    </source>
</evidence>
<protein>
    <submittedName>
        <fullName evidence="8">Molybdate ABC transporter substrate-binding protein</fullName>
    </submittedName>
</protein>
<evidence type="ECO:0000256" key="4">
    <source>
        <dbReference type="ARBA" id="ARBA00022729"/>
    </source>
</evidence>
<keyword evidence="4 7" id="KW-0732">Signal</keyword>
<keyword evidence="3 6" id="KW-0479">Metal-binding</keyword>
<dbReference type="GO" id="GO:0015689">
    <property type="term" value="P:molybdate ion transport"/>
    <property type="evidence" value="ECO:0007669"/>
    <property type="project" value="InterPro"/>
</dbReference>
<dbReference type="InterPro" id="IPR005950">
    <property type="entry name" value="ModA"/>
</dbReference>
<dbReference type="Pfam" id="PF13531">
    <property type="entry name" value="SBP_bac_11"/>
    <property type="match status" value="1"/>
</dbReference>
<dbReference type="AlphaFoldDB" id="A0A944DGG5"/>
<feature type="binding site" evidence="6">
    <location>
        <position position="59"/>
    </location>
    <ligand>
        <name>molybdate</name>
        <dbReference type="ChEBI" id="CHEBI:36264"/>
    </ligand>
</feature>
<reference evidence="9" key="1">
    <citation type="journal article" date="2022" name="ISME J.">
        <title>Genetic and phylogenetic analysis of dissimilatory iodate-reducing bacteria identifies potential niches across the world's oceans.</title>
        <authorList>
            <person name="Reyes-Umana V."/>
            <person name="Henning Z."/>
            <person name="Lee K."/>
            <person name="Barnum T.P."/>
            <person name="Coates J.D."/>
        </authorList>
    </citation>
    <scope>NUCLEOTIDE SEQUENCE [LARGE SCALE GENOMIC DNA]</scope>
    <source>
        <strain evidence="9">IR12</strain>
    </source>
</reference>
<name>A0A944DGG5_DENI1</name>
<sequence length="250" mass="26280">MPARLRPTIFAVLLTSTVPVAAAELTVAVASNFVKPLEAMAPVFAAAAGHQLKLSTGATGKFYAQIQRGAPFDVFLSADEKRPALLESEGRTVAGSRFVYAIGRLALWRPEPGQAVRPDMLTADPATRIAIANPKTAPYGAAAEAVIAHLGLTEALKARLVQGENIAQTYQFVATGNAAMGFVAWSQVSRDGAAASGSAWLVPADLHPPIRQSAVILTRAADNPAAHAFAAFLKSEAARKIIQQHGYDTE</sequence>
<dbReference type="FunFam" id="3.40.190.10:FF:000035">
    <property type="entry name" value="Molybdate ABC transporter substrate-binding protein"/>
    <property type="match status" value="1"/>
</dbReference>
<feature type="binding site" evidence="6">
    <location>
        <position position="166"/>
    </location>
    <ligand>
        <name>molybdate</name>
        <dbReference type="ChEBI" id="CHEBI:36264"/>
    </ligand>
</feature>
<evidence type="ECO:0000256" key="3">
    <source>
        <dbReference type="ARBA" id="ARBA00022723"/>
    </source>
</evidence>
<dbReference type="PIRSF" id="PIRSF004846">
    <property type="entry name" value="ModA"/>
    <property type="match status" value="1"/>
</dbReference>
<dbReference type="InterPro" id="IPR050682">
    <property type="entry name" value="ModA/WtpA"/>
</dbReference>
<dbReference type="Proteomes" id="UP000694660">
    <property type="component" value="Unassembled WGS sequence"/>
</dbReference>
<evidence type="ECO:0000256" key="2">
    <source>
        <dbReference type="ARBA" id="ARBA00022505"/>
    </source>
</evidence>
<evidence type="ECO:0000256" key="7">
    <source>
        <dbReference type="SAM" id="SignalP"/>
    </source>
</evidence>
<evidence type="ECO:0000256" key="5">
    <source>
        <dbReference type="ARBA" id="ARBA00062515"/>
    </source>
</evidence>
<dbReference type="RefSeq" id="WP_214363683.1">
    <property type="nucleotide sequence ID" value="NZ_JAEKFT010000037.1"/>
</dbReference>
<dbReference type="InterPro" id="IPR044084">
    <property type="entry name" value="AvModA-like_subst-bd"/>
</dbReference>
<dbReference type="CDD" id="cd13539">
    <property type="entry name" value="PBP2_AvModA"/>
    <property type="match status" value="1"/>
</dbReference>
<dbReference type="GO" id="GO:0030973">
    <property type="term" value="F:molybdate ion binding"/>
    <property type="evidence" value="ECO:0007669"/>
    <property type="project" value="InterPro"/>
</dbReference>
<dbReference type="Gene3D" id="3.40.190.10">
    <property type="entry name" value="Periplasmic binding protein-like II"/>
    <property type="match status" value="2"/>
</dbReference>
<dbReference type="SUPFAM" id="SSF53850">
    <property type="entry name" value="Periplasmic binding protein-like II"/>
    <property type="match status" value="1"/>
</dbReference>